<dbReference type="AlphaFoldDB" id="A0A0E9PID4"/>
<organism evidence="1">
    <name type="scientific">Anguilla anguilla</name>
    <name type="common">European freshwater eel</name>
    <name type="synonym">Muraena anguilla</name>
    <dbReference type="NCBI Taxonomy" id="7936"/>
    <lineage>
        <taxon>Eukaryota</taxon>
        <taxon>Metazoa</taxon>
        <taxon>Chordata</taxon>
        <taxon>Craniata</taxon>
        <taxon>Vertebrata</taxon>
        <taxon>Euteleostomi</taxon>
        <taxon>Actinopterygii</taxon>
        <taxon>Neopterygii</taxon>
        <taxon>Teleostei</taxon>
        <taxon>Anguilliformes</taxon>
        <taxon>Anguillidae</taxon>
        <taxon>Anguilla</taxon>
    </lineage>
</organism>
<dbReference type="EMBL" id="GBXM01104520">
    <property type="protein sequence ID" value="JAH04057.1"/>
    <property type="molecule type" value="Transcribed_RNA"/>
</dbReference>
<name>A0A0E9PID4_ANGAN</name>
<proteinExistence type="predicted"/>
<sequence>MIYETNTSQREHHSNTVNIAANSSVRYSNNVY</sequence>
<evidence type="ECO:0000313" key="1">
    <source>
        <dbReference type="EMBL" id="JAH04057.1"/>
    </source>
</evidence>
<accession>A0A0E9PID4</accession>
<protein>
    <submittedName>
        <fullName evidence="1">Uncharacterized protein</fullName>
    </submittedName>
</protein>
<reference evidence="1" key="1">
    <citation type="submission" date="2014-11" db="EMBL/GenBank/DDBJ databases">
        <authorList>
            <person name="Amaro Gonzalez C."/>
        </authorList>
    </citation>
    <scope>NUCLEOTIDE SEQUENCE</scope>
</reference>
<reference evidence="1" key="2">
    <citation type="journal article" date="2015" name="Fish Shellfish Immunol.">
        <title>Early steps in the European eel (Anguilla anguilla)-Vibrio vulnificus interaction in the gills: Role of the RtxA13 toxin.</title>
        <authorList>
            <person name="Callol A."/>
            <person name="Pajuelo D."/>
            <person name="Ebbesson L."/>
            <person name="Teles M."/>
            <person name="MacKenzie S."/>
            <person name="Amaro C."/>
        </authorList>
    </citation>
    <scope>NUCLEOTIDE SEQUENCE</scope>
</reference>